<gene>
    <name evidence="1" type="ORF">IPF_2066</name>
</gene>
<protein>
    <submittedName>
        <fullName evidence="1">Uncharacterized protein</fullName>
    </submittedName>
</protein>
<dbReference type="AlphaFoldDB" id="A8YBR6"/>
<name>A8YBR6_MICA7</name>
<evidence type="ECO:0000313" key="1">
    <source>
        <dbReference type="EMBL" id="CAO86608.1"/>
    </source>
</evidence>
<proteinExistence type="predicted"/>
<sequence>MMNTMTRSDAKDLAQKILNLVPFLQQKRYELFNQGELTPEEFLVIARYERRLLEFVDDLSLIIFQQILTDLEAPATRLQKSIQEAQKAIQRVKKTNKLIDIVKCVVNLAGAVILAVKLGTPATLINLVNQLDNLLMTV</sequence>
<organism evidence="1">
    <name type="scientific">Microcystis aeruginosa (strain PCC 7806)</name>
    <dbReference type="NCBI Taxonomy" id="267872"/>
    <lineage>
        <taxon>Bacteria</taxon>
        <taxon>Bacillati</taxon>
        <taxon>Cyanobacteriota</taxon>
        <taxon>Cyanophyceae</taxon>
        <taxon>Oscillatoriophycideae</taxon>
        <taxon>Chroococcales</taxon>
        <taxon>Microcystaceae</taxon>
        <taxon>Microcystis</taxon>
    </lineage>
</organism>
<accession>A8YBR6</accession>
<dbReference type="EMBL" id="AM778906">
    <property type="protein sequence ID" value="CAO86608.1"/>
    <property type="molecule type" value="Genomic_DNA"/>
</dbReference>
<reference evidence="1" key="1">
    <citation type="submission" date="2007-08" db="EMBL/GenBank/DDBJ databases">
        <authorList>
            <person name="Frangeul L."/>
        </authorList>
    </citation>
    <scope>NUCLEOTIDE SEQUENCE</scope>
    <source>
        <strain evidence="1">PCC 7806</strain>
    </source>
</reference>